<keyword evidence="1" id="KW-0547">Nucleotide-binding</keyword>
<dbReference type="InterPro" id="IPR006935">
    <property type="entry name" value="Helicase/UvrB_N"/>
</dbReference>
<dbReference type="Gene3D" id="3.30.780.20">
    <property type="match status" value="1"/>
</dbReference>
<dbReference type="AlphaFoldDB" id="A0A0F9LW88"/>
<keyword evidence="4" id="KW-0067">ATP-binding</keyword>
<dbReference type="PROSITE" id="PS51194">
    <property type="entry name" value="HELICASE_CTER"/>
    <property type="match status" value="1"/>
</dbReference>
<dbReference type="InterPro" id="IPR027417">
    <property type="entry name" value="P-loop_NTPase"/>
</dbReference>
<feature type="domain" description="Helicase C-terminal" evidence="6">
    <location>
        <begin position="324"/>
        <end position="489"/>
    </location>
</feature>
<accession>A0A0F9LW88</accession>
<dbReference type="InterPro" id="IPR001650">
    <property type="entry name" value="Helicase_C-like"/>
</dbReference>
<dbReference type="InterPro" id="IPR014001">
    <property type="entry name" value="Helicase_ATP-bd"/>
</dbReference>
<dbReference type="InterPro" id="IPR050615">
    <property type="entry name" value="ATP-dep_DNA_Helicase"/>
</dbReference>
<evidence type="ECO:0000256" key="1">
    <source>
        <dbReference type="ARBA" id="ARBA00022741"/>
    </source>
</evidence>
<dbReference type="InterPro" id="IPR049430">
    <property type="entry name" value="UvsW_N_sf"/>
</dbReference>
<evidence type="ECO:0008006" key="8">
    <source>
        <dbReference type="Google" id="ProtNLM"/>
    </source>
</evidence>
<dbReference type="PANTHER" id="PTHR11274">
    <property type="entry name" value="RAD25/XP-B DNA REPAIR HELICASE"/>
    <property type="match status" value="1"/>
</dbReference>
<proteinExistence type="predicted"/>
<dbReference type="GO" id="GO:0005524">
    <property type="term" value="F:ATP binding"/>
    <property type="evidence" value="ECO:0007669"/>
    <property type="project" value="UniProtKB-KW"/>
</dbReference>
<reference evidence="7" key="1">
    <citation type="journal article" date="2015" name="Nature">
        <title>Complex archaea that bridge the gap between prokaryotes and eukaryotes.</title>
        <authorList>
            <person name="Spang A."/>
            <person name="Saw J.H."/>
            <person name="Jorgensen S.L."/>
            <person name="Zaremba-Niedzwiedzka K."/>
            <person name="Martijn J."/>
            <person name="Lind A.E."/>
            <person name="van Eijk R."/>
            <person name="Schleper C."/>
            <person name="Guy L."/>
            <person name="Ettema T.J."/>
        </authorList>
    </citation>
    <scope>NUCLEOTIDE SEQUENCE</scope>
</reference>
<dbReference type="SMART" id="SM00487">
    <property type="entry name" value="DEXDc"/>
    <property type="match status" value="1"/>
</dbReference>
<feature type="domain" description="Helicase ATP-binding" evidence="5">
    <location>
        <begin position="117"/>
        <end position="269"/>
    </location>
</feature>
<dbReference type="PANTHER" id="PTHR11274:SF0">
    <property type="entry name" value="GENERAL TRANSCRIPTION AND DNA REPAIR FACTOR IIH HELICASE SUBUNIT XPB"/>
    <property type="match status" value="1"/>
</dbReference>
<dbReference type="Pfam" id="PF00271">
    <property type="entry name" value="Helicase_C"/>
    <property type="match status" value="1"/>
</dbReference>
<dbReference type="PROSITE" id="PS51192">
    <property type="entry name" value="HELICASE_ATP_BIND_1"/>
    <property type="match status" value="1"/>
</dbReference>
<comment type="caution">
    <text evidence="7">The sequence shown here is derived from an EMBL/GenBank/DDBJ whole genome shotgun (WGS) entry which is preliminary data.</text>
</comment>
<organism evidence="7">
    <name type="scientific">marine sediment metagenome</name>
    <dbReference type="NCBI Taxonomy" id="412755"/>
    <lineage>
        <taxon>unclassified sequences</taxon>
        <taxon>metagenomes</taxon>
        <taxon>ecological metagenomes</taxon>
    </lineage>
</organism>
<evidence type="ECO:0000313" key="7">
    <source>
        <dbReference type="EMBL" id="KKM61322.1"/>
    </source>
</evidence>
<dbReference type="EMBL" id="LAZR01011505">
    <property type="protein sequence ID" value="KKM61322.1"/>
    <property type="molecule type" value="Genomic_DNA"/>
</dbReference>
<name>A0A0F9LW88_9ZZZZ</name>
<gene>
    <name evidence="7" type="ORF">LCGC14_1532860</name>
</gene>
<dbReference type="GO" id="GO:0016787">
    <property type="term" value="F:hydrolase activity"/>
    <property type="evidence" value="ECO:0007669"/>
    <property type="project" value="UniProtKB-KW"/>
</dbReference>
<protein>
    <recommendedName>
        <fullName evidence="8">Helicase ATP-binding domain-containing protein</fullName>
    </recommendedName>
</protein>
<evidence type="ECO:0000256" key="2">
    <source>
        <dbReference type="ARBA" id="ARBA00022801"/>
    </source>
</evidence>
<keyword evidence="3" id="KW-0347">Helicase</keyword>
<dbReference type="GO" id="GO:0004386">
    <property type="term" value="F:helicase activity"/>
    <property type="evidence" value="ECO:0007669"/>
    <property type="project" value="UniProtKB-KW"/>
</dbReference>
<evidence type="ECO:0000256" key="4">
    <source>
        <dbReference type="ARBA" id="ARBA00022840"/>
    </source>
</evidence>
<dbReference type="GO" id="GO:0003677">
    <property type="term" value="F:DNA binding"/>
    <property type="evidence" value="ECO:0007669"/>
    <property type="project" value="InterPro"/>
</dbReference>
<evidence type="ECO:0000259" key="6">
    <source>
        <dbReference type="PROSITE" id="PS51194"/>
    </source>
</evidence>
<dbReference type="SMART" id="SM00490">
    <property type="entry name" value="HELICc"/>
    <property type="match status" value="1"/>
</dbReference>
<dbReference type="SUPFAM" id="SSF52540">
    <property type="entry name" value="P-loop containing nucleoside triphosphate hydrolases"/>
    <property type="match status" value="2"/>
</dbReference>
<sequence length="491" mass="55879">MTAHTIIKVESVRSKVFNADSSVLKLIDKELSYFVEGYFWSPLYRGNMWDGKRHKFSKATNQFPTGLLLHVTNLLKTKKIPHRVIDLRPKAKLDINAIVDRMDDYGIILRDYQLKGIMAGLDNRNMLFWWPTASGKTILFGGLITAYDLPTLILVNRTDLISQHKKFLTKNTPFEIGTIGSGVWNPKQITIATTQALWSARTSNKRLLKKFLAGIGYLILDEAHHGEAKTFKKPADDCKNAIIRHGFSGTPYSLSTDDLELEAVTGPVLHKISVSDLIDEGYLSIPIVTINHYKSKEVDANTWTQAYRSGITMLEERNRLATSIINQRYEEGLSILVTVREKKHGYLIKDELLKIYAVSPRDISYLSGKDEQFIRDKVKKLFTDGHIKILIVTSIWNEGIDVPTANCLVKLDGGGGKDVKDKKGVRTVFQQVGRVLRKTKANGSHDVDTTTPQYCYIDDFWDTSHPWLTKHSQNRLDTYNIERSFDVRIKY</sequence>
<dbReference type="Gene3D" id="3.40.50.300">
    <property type="entry name" value="P-loop containing nucleotide triphosphate hydrolases"/>
    <property type="match status" value="2"/>
</dbReference>
<evidence type="ECO:0000256" key="3">
    <source>
        <dbReference type="ARBA" id="ARBA00022806"/>
    </source>
</evidence>
<evidence type="ECO:0000259" key="5">
    <source>
        <dbReference type="PROSITE" id="PS51192"/>
    </source>
</evidence>
<dbReference type="Pfam" id="PF04851">
    <property type="entry name" value="ResIII"/>
    <property type="match status" value="1"/>
</dbReference>
<keyword evidence="2" id="KW-0378">Hydrolase</keyword>